<proteinExistence type="inferred from homology"/>
<accession>A0ABS7S5D7</accession>
<dbReference type="SUPFAM" id="SSF53067">
    <property type="entry name" value="Actin-like ATPase domain"/>
    <property type="match status" value="1"/>
</dbReference>
<dbReference type="InterPro" id="IPR036388">
    <property type="entry name" value="WH-like_DNA-bd_sf"/>
</dbReference>
<dbReference type="Gene3D" id="1.10.10.10">
    <property type="entry name" value="Winged helix-like DNA-binding domain superfamily/Winged helix DNA-binding domain"/>
    <property type="match status" value="1"/>
</dbReference>
<dbReference type="EMBL" id="JAGSHT010000005">
    <property type="protein sequence ID" value="MBZ2195502.1"/>
    <property type="molecule type" value="Genomic_DNA"/>
</dbReference>
<keyword evidence="4" id="KW-1185">Reference proteome</keyword>
<evidence type="ECO:0000313" key="4">
    <source>
        <dbReference type="Proteomes" id="UP000826651"/>
    </source>
</evidence>
<dbReference type="InterPro" id="IPR043129">
    <property type="entry name" value="ATPase_NBD"/>
</dbReference>
<dbReference type="PANTHER" id="PTHR18964">
    <property type="entry name" value="ROK (REPRESSOR, ORF, KINASE) FAMILY"/>
    <property type="match status" value="1"/>
</dbReference>
<sequence>MSARAGAGSEPAVHPERPRIGGAGLLRQPVRQQSLRHSNLALVASHIFTADEPVSRAQIVDTSGLTRATVSRLVEVLLTAAVVEERERVPTRGAGRPVRPLAPAAGTHVALGLEVNTTSLGGCLVDLAGNVVAERVVDGDYFASDPCAVLAELMTLAEELLTGPPARGRWHVGSHVSLPGAVNKGTIVVARNLGWHDVDILGRLGEDSRLGARPLRLGSVGPMSALAESRYRETSQGGGSFAWVSGDNSIGSSIIVDGQLVTDAKGWDGNVGWIPVGGTVVGGRALERHPLDEYVGRRALLRRAGLPTTTTIDRLTDIAHAGTEPALHTALADAGAALGEVVATMMTLVSTPVVVFGDTLAAILPFVGEQVDAALRQRLPAGHVVRPRLEASITSSHAAMRGGALSILEEALADTERWLVKPGVLSG</sequence>
<evidence type="ECO:0000313" key="3">
    <source>
        <dbReference type="EMBL" id="MBZ2195502.1"/>
    </source>
</evidence>
<name>A0ABS7S5D7_9MICO</name>
<dbReference type="InterPro" id="IPR036390">
    <property type="entry name" value="WH_DNA-bd_sf"/>
</dbReference>
<dbReference type="Pfam" id="PF00480">
    <property type="entry name" value="ROK"/>
    <property type="match status" value="1"/>
</dbReference>
<dbReference type="RefSeq" id="WP_223403505.1">
    <property type="nucleotide sequence ID" value="NZ_JAGSHT010000005.1"/>
</dbReference>
<feature type="region of interest" description="Disordered" evidence="2">
    <location>
        <begin position="1"/>
        <end position="24"/>
    </location>
</feature>
<evidence type="ECO:0000256" key="1">
    <source>
        <dbReference type="ARBA" id="ARBA00006479"/>
    </source>
</evidence>
<dbReference type="Gene3D" id="3.30.420.40">
    <property type="match status" value="2"/>
</dbReference>
<comment type="caution">
    <text evidence="3">The sequence shown here is derived from an EMBL/GenBank/DDBJ whole genome shotgun (WGS) entry which is preliminary data.</text>
</comment>
<comment type="similarity">
    <text evidence="1">Belongs to the ROK (NagC/XylR) family.</text>
</comment>
<reference evidence="3 4" key="1">
    <citation type="submission" date="2021-04" db="EMBL/GenBank/DDBJ databases">
        <title>Ruania sp. nov., isolated from sandy soil of mangrove forest.</title>
        <authorList>
            <person name="Ge X."/>
            <person name="Huang R."/>
            <person name="Liu W."/>
        </authorList>
    </citation>
    <scope>NUCLEOTIDE SEQUENCE [LARGE SCALE GENOMIC DNA]</scope>
    <source>
        <strain evidence="3 4">N2-46</strain>
    </source>
</reference>
<dbReference type="InterPro" id="IPR000600">
    <property type="entry name" value="ROK"/>
</dbReference>
<gene>
    <name evidence="3" type="ORF">KCQ71_05015</name>
</gene>
<organism evidence="3 4">
    <name type="scientific">Occultella gossypii</name>
    <dbReference type="NCBI Taxonomy" id="2800820"/>
    <lineage>
        <taxon>Bacteria</taxon>
        <taxon>Bacillati</taxon>
        <taxon>Actinomycetota</taxon>
        <taxon>Actinomycetes</taxon>
        <taxon>Micrococcales</taxon>
        <taxon>Ruaniaceae</taxon>
        <taxon>Occultella</taxon>
    </lineage>
</organism>
<dbReference type="SUPFAM" id="SSF46785">
    <property type="entry name" value="Winged helix' DNA-binding domain"/>
    <property type="match status" value="1"/>
</dbReference>
<dbReference type="PANTHER" id="PTHR18964:SF149">
    <property type="entry name" value="BIFUNCTIONAL UDP-N-ACETYLGLUCOSAMINE 2-EPIMERASE_N-ACETYLMANNOSAMINE KINASE"/>
    <property type="match status" value="1"/>
</dbReference>
<protein>
    <submittedName>
        <fullName evidence="3">ROK family protein</fullName>
    </submittedName>
</protein>
<evidence type="ECO:0000256" key="2">
    <source>
        <dbReference type="SAM" id="MobiDB-lite"/>
    </source>
</evidence>
<dbReference type="Proteomes" id="UP000826651">
    <property type="component" value="Unassembled WGS sequence"/>
</dbReference>